<name>A0A2Z6P4Z3_TRISU</name>
<sequence length="320" mass="36251">MRRRRGGKGNNRSNASSFQAPSEESSSSASVNNDWQHWVVLQGDDQAAVDEIQGIGEAMGVTYKGDRENSGMGAKSVCDEDYFLECSRIGWAKEEEGALWGNSPHDFSYRPSVGESGGLLSIWDSNEVEVWSTESRENVLWCHGRFIKSDAGGQRVCICGDFNAVKRLEERRLSRGDGLSMSRLDRFLLSEEWCLTWPNYKQEARMRGLSDHCPLILSANEEDWGPCPLRMLKCWKDIPGYYLFVREKRKSLQVDVWGGFVLKEKLKMIKATLNEWHSARIDSLKIHLSTLVQKGEEETLTEAELVELHGVTADIHSLSR</sequence>
<dbReference type="AlphaFoldDB" id="A0A2Z6P4Z3"/>
<gene>
    <name evidence="2" type="ORF">TSUD_27840</name>
</gene>
<dbReference type="Gene3D" id="3.60.10.10">
    <property type="entry name" value="Endonuclease/exonuclease/phosphatase"/>
    <property type="match status" value="1"/>
</dbReference>
<keyword evidence="3" id="KW-1185">Reference proteome</keyword>
<dbReference type="PANTHER" id="PTHR33710:SF64">
    <property type="entry name" value="ENDONUCLEASE_EXONUCLEASE_PHOSPHATASE DOMAIN-CONTAINING PROTEIN"/>
    <property type="match status" value="1"/>
</dbReference>
<organism evidence="2 3">
    <name type="scientific">Trifolium subterraneum</name>
    <name type="common">Subterranean clover</name>
    <dbReference type="NCBI Taxonomy" id="3900"/>
    <lineage>
        <taxon>Eukaryota</taxon>
        <taxon>Viridiplantae</taxon>
        <taxon>Streptophyta</taxon>
        <taxon>Embryophyta</taxon>
        <taxon>Tracheophyta</taxon>
        <taxon>Spermatophyta</taxon>
        <taxon>Magnoliopsida</taxon>
        <taxon>eudicotyledons</taxon>
        <taxon>Gunneridae</taxon>
        <taxon>Pentapetalae</taxon>
        <taxon>rosids</taxon>
        <taxon>fabids</taxon>
        <taxon>Fabales</taxon>
        <taxon>Fabaceae</taxon>
        <taxon>Papilionoideae</taxon>
        <taxon>50 kb inversion clade</taxon>
        <taxon>NPAAA clade</taxon>
        <taxon>Hologalegina</taxon>
        <taxon>IRL clade</taxon>
        <taxon>Trifolieae</taxon>
        <taxon>Trifolium</taxon>
    </lineage>
</organism>
<protein>
    <recommendedName>
        <fullName evidence="4">Endonuclease/exonuclease/phosphatase domain-containing protein</fullName>
    </recommendedName>
</protein>
<evidence type="ECO:0008006" key="4">
    <source>
        <dbReference type="Google" id="ProtNLM"/>
    </source>
</evidence>
<dbReference type="OrthoDB" id="1421217at2759"/>
<feature type="region of interest" description="Disordered" evidence="1">
    <location>
        <begin position="1"/>
        <end position="31"/>
    </location>
</feature>
<dbReference type="Proteomes" id="UP000242715">
    <property type="component" value="Unassembled WGS sequence"/>
</dbReference>
<dbReference type="SUPFAM" id="SSF56219">
    <property type="entry name" value="DNase I-like"/>
    <property type="match status" value="1"/>
</dbReference>
<reference evidence="3" key="1">
    <citation type="journal article" date="2017" name="Front. Plant Sci.">
        <title>Climate Clever Clovers: New Paradigm to Reduce the Environmental Footprint of Ruminants by Breeding Low Methanogenic Forages Utilizing Haplotype Variation.</title>
        <authorList>
            <person name="Kaur P."/>
            <person name="Appels R."/>
            <person name="Bayer P.E."/>
            <person name="Keeble-Gagnere G."/>
            <person name="Wang J."/>
            <person name="Hirakawa H."/>
            <person name="Shirasawa K."/>
            <person name="Vercoe P."/>
            <person name="Stefanova K."/>
            <person name="Durmic Z."/>
            <person name="Nichols P."/>
            <person name="Revell C."/>
            <person name="Isobe S.N."/>
            <person name="Edwards D."/>
            <person name="Erskine W."/>
        </authorList>
    </citation>
    <scope>NUCLEOTIDE SEQUENCE [LARGE SCALE GENOMIC DNA]</scope>
    <source>
        <strain evidence="3">cv. Daliak</strain>
    </source>
</reference>
<evidence type="ECO:0000313" key="2">
    <source>
        <dbReference type="EMBL" id="GAU43582.1"/>
    </source>
</evidence>
<dbReference type="InterPro" id="IPR036691">
    <property type="entry name" value="Endo/exonu/phosph_ase_sf"/>
</dbReference>
<feature type="compositionally biased region" description="Low complexity" evidence="1">
    <location>
        <begin position="10"/>
        <end position="30"/>
    </location>
</feature>
<accession>A0A2Z6P4Z3</accession>
<dbReference type="PANTHER" id="PTHR33710">
    <property type="entry name" value="BNAC02G09200D PROTEIN"/>
    <property type="match status" value="1"/>
</dbReference>
<proteinExistence type="predicted"/>
<dbReference type="EMBL" id="DF973983">
    <property type="protein sequence ID" value="GAU43582.1"/>
    <property type="molecule type" value="Genomic_DNA"/>
</dbReference>
<evidence type="ECO:0000313" key="3">
    <source>
        <dbReference type="Proteomes" id="UP000242715"/>
    </source>
</evidence>
<evidence type="ECO:0000256" key="1">
    <source>
        <dbReference type="SAM" id="MobiDB-lite"/>
    </source>
</evidence>